<dbReference type="KEGG" id="aja:AJAP_40490"/>
<dbReference type="AlphaFoldDB" id="A0A075V8Q5"/>
<dbReference type="PANTHER" id="PTHR34698">
    <property type="entry name" value="5-OXOPROLINASE SUBUNIT B"/>
    <property type="match status" value="1"/>
</dbReference>
<accession>A0A075V8Q5</accession>
<protein>
    <recommendedName>
        <fullName evidence="4">Carboxyltransferase domain-containing protein</fullName>
    </recommendedName>
</protein>
<dbReference type="SMART" id="SM00796">
    <property type="entry name" value="AHS1"/>
    <property type="match status" value="1"/>
</dbReference>
<dbReference type="Pfam" id="PF02682">
    <property type="entry name" value="CT_C_D"/>
    <property type="match status" value="1"/>
</dbReference>
<dbReference type="SUPFAM" id="SSF50891">
    <property type="entry name" value="Cyclophilin-like"/>
    <property type="match status" value="1"/>
</dbReference>
<reference evidence="5 6" key="1">
    <citation type="journal article" date="2014" name="J. Biotechnol.">
        <title>Complete genome sequence of the actinobacterium Amycolatopsis japonica MG417-CF17(T) (=DSM 44213T) producing (S,S)-N,N'-ethylenediaminedisuccinic acid.</title>
        <authorList>
            <person name="Stegmann E."/>
            <person name="Albersmeier A."/>
            <person name="Spohn M."/>
            <person name="Gert H."/>
            <person name="Weber T."/>
            <person name="Wohlleben W."/>
            <person name="Kalinowski J."/>
            <person name="Ruckert C."/>
        </authorList>
    </citation>
    <scope>NUCLEOTIDE SEQUENCE [LARGE SCALE GENOMIC DNA]</scope>
    <source>
        <strain evidence="6">MG417-CF17 (DSM 44213)</strain>
    </source>
</reference>
<dbReference type="EMBL" id="CP008953">
    <property type="protein sequence ID" value="AIG80874.1"/>
    <property type="molecule type" value="Genomic_DNA"/>
</dbReference>
<dbReference type="InterPro" id="IPR010016">
    <property type="entry name" value="PxpB"/>
</dbReference>
<organism evidence="5 6">
    <name type="scientific">Amycolatopsis japonica</name>
    <dbReference type="NCBI Taxonomy" id="208439"/>
    <lineage>
        <taxon>Bacteria</taxon>
        <taxon>Bacillati</taxon>
        <taxon>Actinomycetota</taxon>
        <taxon>Actinomycetes</taxon>
        <taxon>Pseudonocardiales</taxon>
        <taxon>Pseudonocardiaceae</taxon>
        <taxon>Amycolatopsis</taxon>
        <taxon>Amycolatopsis japonica group</taxon>
    </lineage>
</organism>
<dbReference type="Proteomes" id="UP000028492">
    <property type="component" value="Chromosome"/>
</dbReference>
<dbReference type="GO" id="GO:0005524">
    <property type="term" value="F:ATP binding"/>
    <property type="evidence" value="ECO:0007669"/>
    <property type="project" value="UniProtKB-KW"/>
</dbReference>
<evidence type="ECO:0000313" key="6">
    <source>
        <dbReference type="Proteomes" id="UP000028492"/>
    </source>
</evidence>
<feature type="domain" description="Carboxyltransferase" evidence="4">
    <location>
        <begin position="1"/>
        <end position="191"/>
    </location>
</feature>
<keyword evidence="2" id="KW-0378">Hydrolase</keyword>
<name>A0A075V8Q5_9PSEU</name>
<evidence type="ECO:0000256" key="1">
    <source>
        <dbReference type="ARBA" id="ARBA00022741"/>
    </source>
</evidence>
<keyword evidence="3" id="KW-0067">ATP-binding</keyword>
<evidence type="ECO:0000256" key="2">
    <source>
        <dbReference type="ARBA" id="ARBA00022801"/>
    </source>
</evidence>
<keyword evidence="6" id="KW-1185">Reference proteome</keyword>
<dbReference type="InterPro" id="IPR003833">
    <property type="entry name" value="CT_C_D"/>
</dbReference>
<dbReference type="SUPFAM" id="SSF160467">
    <property type="entry name" value="PH0987 N-terminal domain-like"/>
    <property type="match status" value="1"/>
</dbReference>
<proteinExistence type="predicted"/>
<dbReference type="RefSeq" id="WP_038521344.1">
    <property type="nucleotide sequence ID" value="NZ_CP008953.1"/>
</dbReference>
<dbReference type="InterPro" id="IPR029000">
    <property type="entry name" value="Cyclophilin-like_dom_sf"/>
</dbReference>
<sequence length="203" mass="21597">MRWRAYGEHAALLDCASLAESMAAHAMVSSARPDGITELVPGARSLLVVETPGSGALATVRELLADADLDHPPEGESREITLDVTYDGEDLELVARDAGVSTEDVVRLHTGAVYTVAFTGFAPGFGYLTGLPEPLRQPRLPAPRTRVPPGSVGIAGEFTGVYPRVSPGGWRLIGRTRTVLFDPRADRPALLAPGDRVRFRSAG</sequence>
<gene>
    <name evidence="5" type="ORF">AJAP_40490</name>
</gene>
<evidence type="ECO:0000259" key="4">
    <source>
        <dbReference type="SMART" id="SM00796"/>
    </source>
</evidence>
<dbReference type="HOGENOM" id="CLU_020207_0_1_11"/>
<dbReference type="eggNOG" id="COG2049">
    <property type="taxonomic scope" value="Bacteria"/>
</dbReference>
<dbReference type="GO" id="GO:0016787">
    <property type="term" value="F:hydrolase activity"/>
    <property type="evidence" value="ECO:0007669"/>
    <property type="project" value="UniProtKB-KW"/>
</dbReference>
<evidence type="ECO:0000313" key="5">
    <source>
        <dbReference type="EMBL" id="AIG80874.1"/>
    </source>
</evidence>
<dbReference type="Gene3D" id="2.40.100.10">
    <property type="entry name" value="Cyclophilin-like"/>
    <property type="match status" value="1"/>
</dbReference>
<dbReference type="PANTHER" id="PTHR34698:SF2">
    <property type="entry name" value="5-OXOPROLINASE SUBUNIT B"/>
    <property type="match status" value="1"/>
</dbReference>
<dbReference type="STRING" id="208439.AJAP_40490"/>
<evidence type="ECO:0000256" key="3">
    <source>
        <dbReference type="ARBA" id="ARBA00022840"/>
    </source>
</evidence>
<dbReference type="Gene3D" id="3.30.1360.40">
    <property type="match status" value="1"/>
</dbReference>
<keyword evidence="1" id="KW-0547">Nucleotide-binding</keyword>
<dbReference type="NCBIfam" id="TIGR00370">
    <property type="entry name" value="5-oxoprolinase subunit PxpB"/>
    <property type="match status" value="1"/>
</dbReference>